<dbReference type="InterPro" id="IPR013493">
    <property type="entry name" value="CHP02677"/>
</dbReference>
<dbReference type="AlphaFoldDB" id="A0A0B7GVF7"/>
<proteinExistence type="predicted"/>
<reference evidence="1" key="1">
    <citation type="submission" date="2015-01" db="EMBL/GenBank/DDBJ databases">
        <authorList>
            <person name="Xiang T."/>
            <person name="Song Y."/>
            <person name="Huang L."/>
            <person name="Wang B."/>
            <person name="Wu P."/>
        </authorList>
    </citation>
    <scope>NUCLEOTIDE SEQUENCE [LARGE SCALE GENOMIC DNA]</scope>
    <source>
        <strain evidence="1">V1</strain>
    </source>
</reference>
<keyword evidence="3" id="KW-1185">Reference proteome</keyword>
<organism evidence="1 3">
    <name type="scientific">Treponema phagedenis</name>
    <dbReference type="NCBI Taxonomy" id="162"/>
    <lineage>
        <taxon>Bacteria</taxon>
        <taxon>Pseudomonadati</taxon>
        <taxon>Spirochaetota</taxon>
        <taxon>Spirochaetia</taxon>
        <taxon>Spirochaetales</taxon>
        <taxon>Treponemataceae</taxon>
        <taxon>Treponema</taxon>
    </lineage>
</organism>
<reference evidence="3" key="2">
    <citation type="submission" date="2015-01" db="EMBL/GenBank/DDBJ databases">
        <authorList>
            <person name="Manzoor Shahid"/>
            <person name="Zubair Saima"/>
        </authorList>
    </citation>
    <scope>NUCLEOTIDE SEQUENCE [LARGE SCALE GENOMIC DNA]</scope>
    <source>
        <strain evidence="3">V1</strain>
    </source>
</reference>
<dbReference type="RefSeq" id="WP_044634844.1">
    <property type="nucleotide sequence ID" value="NZ_CDNC01000032.1"/>
</dbReference>
<protein>
    <submittedName>
        <fullName evidence="2">TIGR02677 family protein</fullName>
    </submittedName>
</protein>
<evidence type="ECO:0000313" key="4">
    <source>
        <dbReference type="Proteomes" id="UP000323594"/>
    </source>
</evidence>
<reference evidence="2 4" key="3">
    <citation type="submission" date="2019-08" db="EMBL/GenBank/DDBJ databases">
        <authorList>
            <person name="Kuhnert P."/>
        </authorList>
    </citation>
    <scope>NUCLEOTIDE SEQUENCE [LARGE SCALE GENOMIC DNA]</scope>
    <source>
        <strain evidence="2 4">B36.5</strain>
    </source>
</reference>
<gene>
    <name evidence="2" type="ORF">FUT82_14665</name>
    <name evidence="1" type="ORF">TPHV1_380003</name>
</gene>
<evidence type="ECO:0000313" key="1">
    <source>
        <dbReference type="EMBL" id="CEM62483.1"/>
    </source>
</evidence>
<accession>A0A0B7GVF7</accession>
<dbReference type="Pfam" id="PF09660">
    <property type="entry name" value="DUF2397"/>
    <property type="match status" value="1"/>
</dbReference>
<dbReference type="Proteomes" id="UP000042527">
    <property type="component" value="Unassembled WGS sequence"/>
</dbReference>
<dbReference type="NCBIfam" id="TIGR02677">
    <property type="entry name" value="TIGR02677 family protein"/>
    <property type="match status" value="1"/>
</dbReference>
<dbReference type="OrthoDB" id="5508807at2"/>
<sequence length="497" mass="58770">MGRISKKLEDYKKISEAAYLAAAQNTERYRIILRYFFVQHERMKDYSYPNEILAHVRGISGMEAYTEDELTQDLNQLVAWKNIVPGQEIKNPRTIAEFNKKVYRYQITPYTVEIERMLEHLEESEEFRGSLDKKTFEKLYSALQDFLSQGFDEELAEKWHAIIDLFTEVRQNTSDYLAYLSSERSEEMMKRESFLAYKDRFVVYLSDFIQGSYQMAMKIQDSFEHCNDEDLRRRFLFLAEIPDFVPRYEELAFDPAVKAEELMELWESFRRWFINTGEHSSEYQILQDRTNNMIRKITGSIRRIGERTQQKLSRKKDYLHVAQWFLNAQTMEEAHRISATVFGLTHTQHYLTDGLDTADIYTEIWDMKPHEVITQPKTNRYQERTSITPYVIDREAKQELIRKNQSKQKQLKEAIASYMDDGRLSVFGEKQISSEVRKILLKWISAAFLTEDGMILTEFGYRVKVKIEKEQTALVLSEDGAMEMPAFEVAILKEGSR</sequence>
<evidence type="ECO:0000313" key="2">
    <source>
        <dbReference type="EMBL" id="QEJ99110.1"/>
    </source>
</evidence>
<dbReference type="EMBL" id="CDNC01000032">
    <property type="protein sequence ID" value="CEM62483.1"/>
    <property type="molecule type" value="Genomic_DNA"/>
</dbReference>
<dbReference type="Proteomes" id="UP000323594">
    <property type="component" value="Chromosome"/>
</dbReference>
<name>A0A0B7GVF7_TREPH</name>
<evidence type="ECO:0000313" key="3">
    <source>
        <dbReference type="Proteomes" id="UP000042527"/>
    </source>
</evidence>
<dbReference type="EMBL" id="CP042817">
    <property type="protein sequence ID" value="QEJ99110.1"/>
    <property type="molecule type" value="Genomic_DNA"/>
</dbReference>